<sequence length="90" mass="9840">MSKAILNAEAQGPGPHTHTYTHPRDDKQLNKPKPLPIHTRAREPTPPELLPPVQPPAHHDGAILNGVPVVARVMEYSIRIPSELHFGAPS</sequence>
<evidence type="ECO:0000256" key="1">
    <source>
        <dbReference type="SAM" id="MobiDB-lite"/>
    </source>
</evidence>
<feature type="compositionally biased region" description="Pro residues" evidence="1">
    <location>
        <begin position="46"/>
        <end position="55"/>
    </location>
</feature>
<feature type="region of interest" description="Disordered" evidence="1">
    <location>
        <begin position="1"/>
        <end position="62"/>
    </location>
</feature>
<dbReference type="Proteomes" id="UP001239795">
    <property type="component" value="Unassembled WGS sequence"/>
</dbReference>
<reference evidence="2 3" key="1">
    <citation type="submission" date="2016-10" db="EMBL/GenBank/DDBJ databases">
        <title>The genome sequence of Colletotrichum fioriniae PJ7.</title>
        <authorList>
            <person name="Baroncelli R."/>
        </authorList>
    </citation>
    <scope>NUCLEOTIDE SEQUENCE [LARGE SCALE GENOMIC DNA]</scope>
    <source>
        <strain evidence="2">Col 31</strain>
    </source>
</reference>
<protein>
    <submittedName>
        <fullName evidence="2">Uncharacterized protein</fullName>
    </submittedName>
</protein>
<gene>
    <name evidence="2" type="ORF">CMEL01_01346</name>
</gene>
<dbReference type="EMBL" id="MLGG01000001">
    <property type="protein sequence ID" value="KAK1469579.1"/>
    <property type="molecule type" value="Genomic_DNA"/>
</dbReference>
<name>A0AAI9V6D1_9PEZI</name>
<keyword evidence="3" id="KW-1185">Reference proteome</keyword>
<evidence type="ECO:0000313" key="3">
    <source>
        <dbReference type="Proteomes" id="UP001239795"/>
    </source>
</evidence>
<accession>A0AAI9V6D1</accession>
<evidence type="ECO:0000313" key="2">
    <source>
        <dbReference type="EMBL" id="KAK1469579.1"/>
    </source>
</evidence>
<organism evidence="2 3">
    <name type="scientific">Colletotrichum melonis</name>
    <dbReference type="NCBI Taxonomy" id="1209925"/>
    <lineage>
        <taxon>Eukaryota</taxon>
        <taxon>Fungi</taxon>
        <taxon>Dikarya</taxon>
        <taxon>Ascomycota</taxon>
        <taxon>Pezizomycotina</taxon>
        <taxon>Sordariomycetes</taxon>
        <taxon>Hypocreomycetidae</taxon>
        <taxon>Glomerellales</taxon>
        <taxon>Glomerellaceae</taxon>
        <taxon>Colletotrichum</taxon>
        <taxon>Colletotrichum acutatum species complex</taxon>
    </lineage>
</organism>
<proteinExistence type="predicted"/>
<comment type="caution">
    <text evidence="2">The sequence shown here is derived from an EMBL/GenBank/DDBJ whole genome shotgun (WGS) entry which is preliminary data.</text>
</comment>
<dbReference type="AlphaFoldDB" id="A0AAI9V6D1"/>